<feature type="region of interest" description="Disordered" evidence="1">
    <location>
        <begin position="852"/>
        <end position="895"/>
    </location>
</feature>
<dbReference type="InterPro" id="IPR052828">
    <property type="entry name" value="NELF-A_domain"/>
</dbReference>
<dbReference type="EMBL" id="LHPG02000006">
    <property type="protein sequence ID" value="PRW58053.1"/>
    <property type="molecule type" value="Genomic_DNA"/>
</dbReference>
<feature type="compositionally biased region" description="Polar residues" evidence="1">
    <location>
        <begin position="878"/>
        <end position="888"/>
    </location>
</feature>
<feature type="compositionally biased region" description="Low complexity" evidence="1">
    <location>
        <begin position="340"/>
        <end position="352"/>
    </location>
</feature>
<feature type="compositionally biased region" description="Low complexity" evidence="1">
    <location>
        <begin position="44"/>
        <end position="55"/>
    </location>
</feature>
<dbReference type="GO" id="GO:0035556">
    <property type="term" value="P:intracellular signal transduction"/>
    <property type="evidence" value="ECO:0007669"/>
    <property type="project" value="InterPro"/>
</dbReference>
<evidence type="ECO:0000313" key="3">
    <source>
        <dbReference type="EMBL" id="PRW58053.1"/>
    </source>
</evidence>
<proteinExistence type="predicted"/>
<feature type="compositionally biased region" description="Low complexity" evidence="1">
    <location>
        <begin position="110"/>
        <end position="169"/>
    </location>
</feature>
<feature type="compositionally biased region" description="Low complexity" evidence="1">
    <location>
        <begin position="866"/>
        <end position="876"/>
    </location>
</feature>
<dbReference type="InterPro" id="IPR029787">
    <property type="entry name" value="Nucleotide_cyclase"/>
</dbReference>
<organism evidence="3 4">
    <name type="scientific">Chlorella sorokiniana</name>
    <name type="common">Freshwater green alga</name>
    <dbReference type="NCBI Taxonomy" id="3076"/>
    <lineage>
        <taxon>Eukaryota</taxon>
        <taxon>Viridiplantae</taxon>
        <taxon>Chlorophyta</taxon>
        <taxon>core chlorophytes</taxon>
        <taxon>Trebouxiophyceae</taxon>
        <taxon>Chlorellales</taxon>
        <taxon>Chlorellaceae</taxon>
        <taxon>Chlorella clade</taxon>
        <taxon>Chlorella</taxon>
    </lineage>
</organism>
<accession>A0A2P6TVF0</accession>
<dbReference type="Gene3D" id="3.30.70.1230">
    <property type="entry name" value="Nucleotide cyclase"/>
    <property type="match status" value="1"/>
</dbReference>
<dbReference type="PANTHER" id="PTHR13328">
    <property type="entry name" value="NEGATIVE ELONGATION FACTOR A NELF-A"/>
    <property type="match status" value="1"/>
</dbReference>
<feature type="compositionally biased region" description="Low complexity" evidence="1">
    <location>
        <begin position="178"/>
        <end position="189"/>
    </location>
</feature>
<feature type="domain" description="Guanylate cyclase" evidence="2">
    <location>
        <begin position="647"/>
        <end position="773"/>
    </location>
</feature>
<dbReference type="PANTHER" id="PTHR13328:SF4">
    <property type="entry name" value="NEGATIVE ELONGATION FACTOR A"/>
    <property type="match status" value="1"/>
</dbReference>
<dbReference type="OrthoDB" id="512721at2759"/>
<evidence type="ECO:0000313" key="4">
    <source>
        <dbReference type="Proteomes" id="UP000239899"/>
    </source>
</evidence>
<feature type="compositionally biased region" description="Pro residues" evidence="1">
    <location>
        <begin position="450"/>
        <end position="460"/>
    </location>
</feature>
<feature type="region of interest" description="Disordered" evidence="1">
    <location>
        <begin position="110"/>
        <end position="189"/>
    </location>
</feature>
<dbReference type="Proteomes" id="UP000239899">
    <property type="component" value="Unassembled WGS sequence"/>
</dbReference>
<gene>
    <name evidence="3" type="ORF">C2E21_3668</name>
</gene>
<feature type="region of interest" description="Disordered" evidence="1">
    <location>
        <begin position="327"/>
        <end position="355"/>
    </location>
</feature>
<evidence type="ECO:0000259" key="2">
    <source>
        <dbReference type="PROSITE" id="PS50125"/>
    </source>
</evidence>
<evidence type="ECO:0000256" key="1">
    <source>
        <dbReference type="SAM" id="MobiDB-lite"/>
    </source>
</evidence>
<feature type="compositionally biased region" description="Low complexity" evidence="1">
    <location>
        <begin position="239"/>
        <end position="248"/>
    </location>
</feature>
<dbReference type="PROSITE" id="PS50125">
    <property type="entry name" value="GUANYLATE_CYCLASE_2"/>
    <property type="match status" value="1"/>
</dbReference>
<feature type="region of interest" description="Disordered" evidence="1">
    <location>
        <begin position="239"/>
        <end position="281"/>
    </location>
</feature>
<dbReference type="AlphaFoldDB" id="A0A2P6TVF0"/>
<dbReference type="Pfam" id="PF00211">
    <property type="entry name" value="Guanylate_cyc"/>
    <property type="match status" value="1"/>
</dbReference>
<feature type="region of interest" description="Disordered" evidence="1">
    <location>
        <begin position="509"/>
        <end position="531"/>
    </location>
</feature>
<reference evidence="3 4" key="1">
    <citation type="journal article" date="2018" name="Plant J.">
        <title>Genome sequences of Chlorella sorokiniana UTEX 1602 and Micractinium conductrix SAG 241.80: implications to maltose excretion by a green alga.</title>
        <authorList>
            <person name="Arriola M.B."/>
            <person name="Velmurugan N."/>
            <person name="Zhang Y."/>
            <person name="Plunkett M.H."/>
            <person name="Hondzo H."/>
            <person name="Barney B.M."/>
        </authorList>
    </citation>
    <scope>NUCLEOTIDE SEQUENCE [LARGE SCALE GENOMIC DNA]</scope>
    <source>
        <strain evidence="4">UTEX 1602</strain>
    </source>
</reference>
<feature type="region of interest" description="Disordered" evidence="1">
    <location>
        <begin position="444"/>
        <end position="484"/>
    </location>
</feature>
<feature type="compositionally biased region" description="Pro residues" evidence="1">
    <location>
        <begin position="398"/>
        <end position="418"/>
    </location>
</feature>
<dbReference type="SUPFAM" id="SSF55073">
    <property type="entry name" value="Nucleotide cyclase"/>
    <property type="match status" value="1"/>
</dbReference>
<feature type="compositionally biased region" description="Low complexity" evidence="1">
    <location>
        <begin position="461"/>
        <end position="475"/>
    </location>
</feature>
<feature type="region of interest" description="Disordered" evidence="1">
    <location>
        <begin position="387"/>
        <end position="420"/>
    </location>
</feature>
<sequence length="895" mass="90006">MQPTTERMTRARARTLAATGQTPSLAALTDKTPATTRTTRRRAAAAAAAPAETEGAVAPVVLFDVTNEQTGSPAQQPLTARDAPAAAQAAAAAAAPAAEPLAAVIEEAPAEPATAPTAAQEEPVLPASPAPAAAAADEEPAVPASPAPAAAAEEAAAGEPPATPATAPTSPAPPVPGATPTGLGLSTLLPLSPSPPLAFQVQAATPAATPLAGLHEDHQAKVADALAAAVEALGGASPAAAASPAPAAGQGGEPMFRGFGSPLKQEEGDSPALLPPMPAASSGPSVSIGAAIGAADMLMADDAMSSPAPEVGLEAAFERELTLEEMMGTPPGASDRDDTPAAAAAAAPAATPGVRVRTAAKAHPLTPARQVVLEEEQEDYIMQTEEDTEAGAVGPAAVPSPAPTPFPAPAAQPSPAPSTAPGLSPAVLYLAPSAAASPAPAPAVAAAVPTPSPTAQPSPTPEAAAAAEAAAQAQPRIGSKVVLPSPGVYDPRSLRQLKREVADRLAAKQAAVPHPFADDEDEDGDGEYIGTPSGDDLADELGALSLEGGNKLLRGLPTPAGTHIRFDDEGDVAAVSPRQRVYLRGMPQPSGTHVNCSRLCESQSLGEARRAAAVPGSKWLTLVWRLSGSMVAAVKPPAYQEFHESASVLVGRFRNEGALASLPPKTHFAWMHRFYLILDEVATQHKVFKLYGGPQGFLLATNVAEPDADHAITLLTCALKLLNRAEHIRVPGGAPLDLTLALDSGPLASGLLGSTSLTYQVVGRSLAVAEELAEHETQVPFLVADGMHRFLPAAAAAGLIPLGAVQLRCSRDEAVPVYTLPQYNGLPLDHAAPAALGIPMRLPDHAPVTAESALGAPTPLASDQGDSLASLSLRSDSQGDGSAPNSNKGAAVPAA</sequence>
<dbReference type="GO" id="GO:0009190">
    <property type="term" value="P:cyclic nucleotide biosynthetic process"/>
    <property type="evidence" value="ECO:0007669"/>
    <property type="project" value="InterPro"/>
</dbReference>
<protein>
    <recommendedName>
        <fullName evidence="2">Guanylate cyclase domain-containing protein</fullName>
    </recommendedName>
</protein>
<dbReference type="InterPro" id="IPR001054">
    <property type="entry name" value="A/G_cyclase"/>
</dbReference>
<comment type="caution">
    <text evidence="3">The sequence shown here is derived from an EMBL/GenBank/DDBJ whole genome shotgun (WGS) entry which is preliminary data.</text>
</comment>
<name>A0A2P6TVF0_CHLSO</name>
<keyword evidence="4" id="KW-1185">Reference proteome</keyword>
<feature type="region of interest" description="Disordered" evidence="1">
    <location>
        <begin position="1"/>
        <end position="55"/>
    </location>
</feature>